<dbReference type="EMBL" id="MCGR01000017">
    <property type="protein sequence ID" value="ORY84674.1"/>
    <property type="molecule type" value="Genomic_DNA"/>
</dbReference>
<evidence type="ECO:0000313" key="3">
    <source>
        <dbReference type="Proteomes" id="UP000193467"/>
    </source>
</evidence>
<dbReference type="InterPro" id="IPR000953">
    <property type="entry name" value="Chromo/chromo_shadow_dom"/>
</dbReference>
<gene>
    <name evidence="2" type="ORF">BCR35DRAFT_313467</name>
</gene>
<dbReference type="InterPro" id="IPR023780">
    <property type="entry name" value="Chromo_domain"/>
</dbReference>
<sequence length="100" mass="12131">MPSLQDREYRVEKIVNYAMLKVTNYVGEPGYNRKLGEKRYEVCYEVKWKGYPKSENTYEPRSSFPEWHESYNQQIRLIEQANPERPTAKELERQAWDLRP</sequence>
<evidence type="ECO:0000259" key="1">
    <source>
        <dbReference type="PROSITE" id="PS50013"/>
    </source>
</evidence>
<dbReference type="AlphaFoldDB" id="A0A1Y2FMU1"/>
<dbReference type="Gene3D" id="2.40.50.40">
    <property type="match status" value="1"/>
</dbReference>
<organism evidence="2 3">
    <name type="scientific">Leucosporidium creatinivorum</name>
    <dbReference type="NCBI Taxonomy" id="106004"/>
    <lineage>
        <taxon>Eukaryota</taxon>
        <taxon>Fungi</taxon>
        <taxon>Dikarya</taxon>
        <taxon>Basidiomycota</taxon>
        <taxon>Pucciniomycotina</taxon>
        <taxon>Microbotryomycetes</taxon>
        <taxon>Leucosporidiales</taxon>
        <taxon>Leucosporidium</taxon>
    </lineage>
</organism>
<dbReference type="InParanoid" id="A0A1Y2FMU1"/>
<dbReference type="GO" id="GO:0006338">
    <property type="term" value="P:chromatin remodeling"/>
    <property type="evidence" value="ECO:0007669"/>
    <property type="project" value="UniProtKB-ARBA"/>
</dbReference>
<dbReference type="SMART" id="SM00298">
    <property type="entry name" value="CHROMO"/>
    <property type="match status" value="1"/>
</dbReference>
<dbReference type="Pfam" id="PF00385">
    <property type="entry name" value="Chromo"/>
    <property type="match status" value="1"/>
</dbReference>
<protein>
    <recommendedName>
        <fullName evidence="1">Chromo domain-containing protein</fullName>
    </recommendedName>
</protein>
<reference evidence="2 3" key="1">
    <citation type="submission" date="2016-07" db="EMBL/GenBank/DDBJ databases">
        <title>Pervasive Adenine N6-methylation of Active Genes in Fungi.</title>
        <authorList>
            <consortium name="DOE Joint Genome Institute"/>
            <person name="Mondo S.J."/>
            <person name="Dannebaum R.O."/>
            <person name="Kuo R.C."/>
            <person name="Labutti K."/>
            <person name="Haridas S."/>
            <person name="Kuo A."/>
            <person name="Salamov A."/>
            <person name="Ahrendt S.R."/>
            <person name="Lipzen A."/>
            <person name="Sullivan W."/>
            <person name="Andreopoulos W.B."/>
            <person name="Clum A."/>
            <person name="Lindquist E."/>
            <person name="Daum C."/>
            <person name="Ramamoorthy G.K."/>
            <person name="Gryganskyi A."/>
            <person name="Culley D."/>
            <person name="Magnuson J.K."/>
            <person name="James T.Y."/>
            <person name="O'Malley M.A."/>
            <person name="Stajich J.E."/>
            <person name="Spatafora J.W."/>
            <person name="Visel A."/>
            <person name="Grigoriev I.V."/>
        </authorList>
    </citation>
    <scope>NUCLEOTIDE SEQUENCE [LARGE SCALE GENOMIC DNA]</scope>
    <source>
        <strain evidence="2 3">62-1032</strain>
    </source>
</reference>
<proteinExistence type="predicted"/>
<dbReference type="OrthoDB" id="2630497at2759"/>
<feature type="domain" description="Chromo" evidence="1">
    <location>
        <begin position="9"/>
        <end position="93"/>
    </location>
</feature>
<name>A0A1Y2FMU1_9BASI</name>
<accession>A0A1Y2FMU1</accession>
<comment type="caution">
    <text evidence="2">The sequence shown here is derived from an EMBL/GenBank/DDBJ whole genome shotgun (WGS) entry which is preliminary data.</text>
</comment>
<dbReference type="SUPFAM" id="SSF54160">
    <property type="entry name" value="Chromo domain-like"/>
    <property type="match status" value="1"/>
</dbReference>
<dbReference type="InterPro" id="IPR016197">
    <property type="entry name" value="Chromo-like_dom_sf"/>
</dbReference>
<dbReference type="PROSITE" id="PS50013">
    <property type="entry name" value="CHROMO_2"/>
    <property type="match status" value="1"/>
</dbReference>
<evidence type="ECO:0000313" key="2">
    <source>
        <dbReference type="EMBL" id="ORY84674.1"/>
    </source>
</evidence>
<keyword evidence="3" id="KW-1185">Reference proteome</keyword>
<dbReference type="Proteomes" id="UP000193467">
    <property type="component" value="Unassembled WGS sequence"/>
</dbReference>